<dbReference type="Proteomes" id="UP000184069">
    <property type="component" value="Unassembled WGS sequence"/>
</dbReference>
<dbReference type="NCBIfam" id="TIGR04183">
    <property type="entry name" value="Por_Secre_tail"/>
    <property type="match status" value="1"/>
</dbReference>
<dbReference type="STRING" id="1423959.SAMN05444407_112117"/>
<dbReference type="Pfam" id="PF17164">
    <property type="entry name" value="DUF5122"/>
    <property type="match status" value="2"/>
</dbReference>
<dbReference type="SUPFAM" id="SSF101898">
    <property type="entry name" value="NHL repeat"/>
    <property type="match status" value="1"/>
</dbReference>
<name>A0A1M7HQM1_9FLAO</name>
<reference evidence="3 4" key="1">
    <citation type="submission" date="2016-11" db="EMBL/GenBank/DDBJ databases">
        <authorList>
            <person name="Jaros S."/>
            <person name="Januszkiewicz K."/>
            <person name="Wedrychowicz H."/>
        </authorList>
    </citation>
    <scope>NUCLEOTIDE SEQUENCE [LARGE SCALE GENOMIC DNA]</scope>
    <source>
        <strain evidence="3 4">DSM 27621</strain>
    </source>
</reference>
<evidence type="ECO:0000313" key="4">
    <source>
        <dbReference type="Proteomes" id="UP000184069"/>
    </source>
</evidence>
<dbReference type="InterPro" id="IPR013431">
    <property type="entry name" value="Delta_60_rpt"/>
</dbReference>
<dbReference type="Gene3D" id="2.80.10.50">
    <property type="match status" value="2"/>
</dbReference>
<feature type="domain" description="Secretion system C-terminal sorting" evidence="2">
    <location>
        <begin position="438"/>
        <end position="508"/>
    </location>
</feature>
<dbReference type="Pfam" id="PF18962">
    <property type="entry name" value="Por_Secre_tail"/>
    <property type="match status" value="1"/>
</dbReference>
<gene>
    <name evidence="3" type="ORF">SAMN05444407_112117</name>
</gene>
<evidence type="ECO:0000259" key="2">
    <source>
        <dbReference type="Pfam" id="PF18962"/>
    </source>
</evidence>
<evidence type="ECO:0000256" key="1">
    <source>
        <dbReference type="ARBA" id="ARBA00022729"/>
    </source>
</evidence>
<sequence>MRIQLFIVLMSLSLSKAYGQSQYLDSNFNGAGYLQTDYKSKSYDELSNIKLSNNALYAFGRVAIEDYKFYESGFGVLKHNLTSGLDPTFGNQGKGHYYFDSYHSANSTRDVYPYADGSFLILSDLGLTKINQNGVLDPGFAFNGKQEFEYGQKKYTRLLVLPNNKIYVFGQKGDDLYIERYNPDGFFDFSFGNQGTLTLDVGSLDIINDAKLLNDGKILITGYSQKQVNNNSSGNTRYNFIKKINQDGTLDPAFNYDNIPSMYDNPGYFKKMLVDDSNTYAYIINKVSECDHRVLKVNLQTLVSSNIFINPSGTPWLCSNLNPKYVINDIILDGNKIYIAGTEKVNANNSMWLTRYNLDGTMDTAFANQGKFNYFTYTGNPNSPVDDIVNLESIQLASDGSLYGGGRLNNDFLVFKILKSLTLDVNEAKSDKTNILRVYPNPVKDLLFAENKNLTGSIQISVYDMSGKLVKKQSVDSRSEKVSVDLSDLISGNYVVQYEAKNFSQSVRIIKK</sequence>
<dbReference type="RefSeq" id="WP_083560285.1">
    <property type="nucleotide sequence ID" value="NZ_FRBM01000012.1"/>
</dbReference>
<dbReference type="EMBL" id="FRBM01000012">
    <property type="protein sequence ID" value="SHM30784.1"/>
    <property type="molecule type" value="Genomic_DNA"/>
</dbReference>
<dbReference type="InterPro" id="IPR026444">
    <property type="entry name" value="Secre_tail"/>
</dbReference>
<proteinExistence type="predicted"/>
<accession>A0A1M7HQM1</accession>
<protein>
    <submittedName>
        <fullName evidence="3">Delta-60 repeat domain-containing protein/Por secretion system C-terminal sorting domain-containing protein</fullName>
    </submittedName>
</protein>
<dbReference type="NCBIfam" id="TIGR02608">
    <property type="entry name" value="delta_60_rpt"/>
    <property type="match status" value="3"/>
</dbReference>
<organism evidence="3 4">
    <name type="scientific">Chryseobacterium contaminans</name>
    <dbReference type="NCBI Taxonomy" id="1423959"/>
    <lineage>
        <taxon>Bacteria</taxon>
        <taxon>Pseudomonadati</taxon>
        <taxon>Bacteroidota</taxon>
        <taxon>Flavobacteriia</taxon>
        <taxon>Flavobacteriales</taxon>
        <taxon>Weeksellaceae</taxon>
        <taxon>Chryseobacterium group</taxon>
        <taxon>Chryseobacterium</taxon>
    </lineage>
</organism>
<keyword evidence="1" id="KW-0732">Signal</keyword>
<dbReference type="AlphaFoldDB" id="A0A1M7HQM1"/>
<evidence type="ECO:0000313" key="3">
    <source>
        <dbReference type="EMBL" id="SHM30784.1"/>
    </source>
</evidence>